<name>A0A117IEH9_MYCFO</name>
<accession>A0A117IEH9</accession>
<dbReference type="Proteomes" id="UP000069705">
    <property type="component" value="Unassembled WGS sequence"/>
</dbReference>
<protein>
    <submittedName>
        <fullName evidence="1">Uncharacterized protein</fullName>
    </submittedName>
</protein>
<dbReference type="EMBL" id="BCSZ01000029">
    <property type="protein sequence ID" value="GAT02696.1"/>
    <property type="molecule type" value="Genomic_DNA"/>
</dbReference>
<comment type="caution">
    <text evidence="1">The sequence shown here is derived from an EMBL/GenBank/DDBJ whole genome shotgun (WGS) entry which is preliminary data.</text>
</comment>
<organism evidence="1 2">
    <name type="scientific">Mycolicibacterium fortuitum subsp. acetamidolyticum</name>
    <dbReference type="NCBI Taxonomy" id="144550"/>
    <lineage>
        <taxon>Bacteria</taxon>
        <taxon>Bacillati</taxon>
        <taxon>Actinomycetota</taxon>
        <taxon>Actinomycetes</taxon>
        <taxon>Mycobacteriales</taxon>
        <taxon>Mycobacteriaceae</taxon>
        <taxon>Mycolicibacterium</taxon>
    </lineage>
</organism>
<sequence>MAPSDYAWDTGYPFGEQLLVLRAIATEYDASIVCGVENVRGQQIGTIHPTTKIGWLTRGSAGQTFVMTRPDGAPLLYFISSGGYSGQTIDVQDPTGQGLGRLRRGGSRWRIYTLTMDLEFSGQRLGQSNIGTTIWQMDKKVHEPILDAAGTVVAHVDRRWHRHTGSRNPHYDYILDCSEPTSFPLPALMLATTFAHYMYDRIQMGGPLGGPRWPSRDN</sequence>
<reference evidence="2" key="2">
    <citation type="submission" date="2016-02" db="EMBL/GenBank/DDBJ databases">
        <title>Draft genome sequence of five rapidly growing Mycobacterium species.</title>
        <authorList>
            <person name="Katahira K."/>
            <person name="Gotou Y."/>
            <person name="Iida K."/>
            <person name="Ogura Y."/>
            <person name="Hayashi T."/>
        </authorList>
    </citation>
    <scope>NUCLEOTIDE SEQUENCE [LARGE SCALE GENOMIC DNA]</scope>
    <source>
        <strain evidence="2">JCM6368</strain>
    </source>
</reference>
<evidence type="ECO:0000313" key="1">
    <source>
        <dbReference type="EMBL" id="GAT02696.1"/>
    </source>
</evidence>
<gene>
    <name evidence="1" type="ORF">RMCFA_2808</name>
</gene>
<reference evidence="1 2" key="1">
    <citation type="journal article" date="2016" name="Genome Announc.">
        <title>Draft Genome Sequences of Five Rapidly Growing Mycobacterium Species, M. thermoresistibile, M. fortuitum subsp. acetamidolyticum, M. canariasense, M. brisbanense, and M. novocastrense.</title>
        <authorList>
            <person name="Katahira K."/>
            <person name="Ogura Y."/>
            <person name="Gotoh Y."/>
            <person name="Hayashi T."/>
        </authorList>
    </citation>
    <scope>NUCLEOTIDE SEQUENCE [LARGE SCALE GENOMIC DNA]</scope>
    <source>
        <strain evidence="1 2">JCM6368</strain>
    </source>
</reference>
<dbReference type="AlphaFoldDB" id="A0A117IEH9"/>
<proteinExistence type="predicted"/>
<evidence type="ECO:0000313" key="2">
    <source>
        <dbReference type="Proteomes" id="UP000069705"/>
    </source>
</evidence>